<feature type="transmembrane region" description="Helical" evidence="2">
    <location>
        <begin position="47"/>
        <end position="67"/>
    </location>
</feature>
<keyword evidence="2" id="KW-0812">Transmembrane</keyword>
<gene>
    <name evidence="3" type="ORF">H8S40_11550</name>
</gene>
<keyword evidence="2" id="KW-0472">Membrane</keyword>
<sequence length="509" mass="56017">MFKKRDMAPDAKLTGLDYLGYFFGAGTNILNLIVSAFLLIYYSNVLYLGLTEVGTVMAVSKVFDGVSDLIMGRIIDKTKSKYGKARPWYARMIIPTTVCVLLLFWMPAGFKGMMQYVYVFVTYNLVSTVCYTANAVAHASMIGFMTMNTKSRGMVGVMSMASNTVFTILVTNFFMKICRFFGGGDAYTQKGFTCTLICYIVLYAVSASLAFLLTRERINNVMPAQETEEEKESEEEAPSGIIEEKLAEEKHRKEAEKAEADVPIKVALLSLVQNKYWILCNVMCLGFYFLMSFASSATVYFAQYIMNDLDLQGTLSSTLYIVLLFGLVAALPVMMKIGKGNTMRIGLIISAIGYFIPQLTLQKSAVVGAMAIVGIGFGFIAAPAGSFLQDTLTFGQWRSGVSAIGMGNAVFSFVNKLSSALGIVVLGWVLDLGKFDAKLSVQPASALSAIKFLYIWLPALICVICVFLSAFYDLDKKLPFLEKEITAGRIGTKKRDWKTIKEENAASGK</sequence>
<dbReference type="PANTHER" id="PTHR11328:SF24">
    <property type="entry name" value="MAJOR FACILITATOR SUPERFAMILY (MFS) PROFILE DOMAIN-CONTAINING PROTEIN"/>
    <property type="match status" value="1"/>
</dbReference>
<dbReference type="InterPro" id="IPR039672">
    <property type="entry name" value="MFS_2"/>
</dbReference>
<feature type="region of interest" description="Disordered" evidence="1">
    <location>
        <begin position="224"/>
        <end position="243"/>
    </location>
</feature>
<feature type="compositionally biased region" description="Acidic residues" evidence="1">
    <location>
        <begin position="226"/>
        <end position="237"/>
    </location>
</feature>
<evidence type="ECO:0000256" key="2">
    <source>
        <dbReference type="SAM" id="Phobius"/>
    </source>
</evidence>
<accession>A0ABR7G9R4</accession>
<dbReference type="SUPFAM" id="SSF103473">
    <property type="entry name" value="MFS general substrate transporter"/>
    <property type="match status" value="1"/>
</dbReference>
<feature type="transmembrane region" description="Helical" evidence="2">
    <location>
        <begin position="88"/>
        <end position="110"/>
    </location>
</feature>
<feature type="transmembrane region" description="Helical" evidence="2">
    <location>
        <begin position="314"/>
        <end position="333"/>
    </location>
</feature>
<reference evidence="3 4" key="1">
    <citation type="submission" date="2020-08" db="EMBL/GenBank/DDBJ databases">
        <title>Genome public.</title>
        <authorList>
            <person name="Liu C."/>
            <person name="Sun Q."/>
        </authorList>
    </citation>
    <scope>NUCLEOTIDE SEQUENCE [LARGE SCALE GENOMIC DNA]</scope>
    <source>
        <strain evidence="3 4">NSJ-13</strain>
    </source>
</reference>
<feature type="transmembrane region" description="Helical" evidence="2">
    <location>
        <begin position="187"/>
        <end position="213"/>
    </location>
</feature>
<feature type="transmembrane region" description="Helical" evidence="2">
    <location>
        <begin position="450"/>
        <end position="472"/>
    </location>
</feature>
<proteinExistence type="predicted"/>
<feature type="transmembrane region" description="Helical" evidence="2">
    <location>
        <begin position="367"/>
        <end position="388"/>
    </location>
</feature>
<organism evidence="3 4">
    <name type="scientific">Ruminococcus hominis</name>
    <dbReference type="NCBI Taxonomy" id="2763065"/>
    <lineage>
        <taxon>Bacteria</taxon>
        <taxon>Bacillati</taxon>
        <taxon>Bacillota</taxon>
        <taxon>Clostridia</taxon>
        <taxon>Eubacteriales</taxon>
        <taxon>Oscillospiraceae</taxon>
        <taxon>Ruminococcus</taxon>
    </lineage>
</organism>
<feature type="transmembrane region" description="Helical" evidence="2">
    <location>
        <begin position="21"/>
        <end position="41"/>
    </location>
</feature>
<feature type="transmembrane region" description="Helical" evidence="2">
    <location>
        <begin position="276"/>
        <end position="302"/>
    </location>
</feature>
<keyword evidence="2" id="KW-1133">Transmembrane helix</keyword>
<evidence type="ECO:0000313" key="4">
    <source>
        <dbReference type="Proteomes" id="UP000631576"/>
    </source>
</evidence>
<feature type="transmembrane region" description="Helical" evidence="2">
    <location>
        <begin position="154"/>
        <end position="175"/>
    </location>
</feature>
<keyword evidence="4" id="KW-1185">Reference proteome</keyword>
<dbReference type="Gene3D" id="1.20.1250.20">
    <property type="entry name" value="MFS general substrate transporter like domains"/>
    <property type="match status" value="1"/>
</dbReference>
<feature type="transmembrane region" description="Helical" evidence="2">
    <location>
        <begin position="116"/>
        <end position="142"/>
    </location>
</feature>
<evidence type="ECO:0000313" key="3">
    <source>
        <dbReference type="EMBL" id="MBC5684185.1"/>
    </source>
</evidence>
<dbReference type="Proteomes" id="UP000631576">
    <property type="component" value="Unassembled WGS sequence"/>
</dbReference>
<dbReference type="RefSeq" id="WP_118724221.1">
    <property type="nucleotide sequence ID" value="NZ_JACOPE010000001.1"/>
</dbReference>
<protein>
    <submittedName>
        <fullName evidence="3">MFS transporter</fullName>
    </submittedName>
</protein>
<feature type="transmembrane region" description="Helical" evidence="2">
    <location>
        <begin position="409"/>
        <end position="430"/>
    </location>
</feature>
<dbReference type="EMBL" id="JACOPE010000001">
    <property type="protein sequence ID" value="MBC5684185.1"/>
    <property type="molecule type" value="Genomic_DNA"/>
</dbReference>
<dbReference type="Pfam" id="PF13347">
    <property type="entry name" value="MFS_2"/>
    <property type="match status" value="2"/>
</dbReference>
<evidence type="ECO:0000256" key="1">
    <source>
        <dbReference type="SAM" id="MobiDB-lite"/>
    </source>
</evidence>
<feature type="transmembrane region" description="Helical" evidence="2">
    <location>
        <begin position="345"/>
        <end position="361"/>
    </location>
</feature>
<name>A0ABR7G9R4_9FIRM</name>
<comment type="caution">
    <text evidence="3">The sequence shown here is derived from an EMBL/GenBank/DDBJ whole genome shotgun (WGS) entry which is preliminary data.</text>
</comment>
<dbReference type="InterPro" id="IPR036259">
    <property type="entry name" value="MFS_trans_sf"/>
</dbReference>
<dbReference type="PANTHER" id="PTHR11328">
    <property type="entry name" value="MAJOR FACILITATOR SUPERFAMILY DOMAIN-CONTAINING PROTEIN"/>
    <property type="match status" value="1"/>
</dbReference>